<dbReference type="AlphaFoldDB" id="A0A9P3L7E1"/>
<dbReference type="Proteomes" id="UP000703269">
    <property type="component" value="Unassembled WGS sequence"/>
</dbReference>
<accession>A0A9P3L7E1</accession>
<name>A0A9P3L7E1_9APHY</name>
<evidence type="ECO:0000313" key="3">
    <source>
        <dbReference type="Proteomes" id="UP000703269"/>
    </source>
</evidence>
<organism evidence="2 3">
    <name type="scientific">Phanerochaete sordida</name>
    <dbReference type="NCBI Taxonomy" id="48140"/>
    <lineage>
        <taxon>Eukaryota</taxon>
        <taxon>Fungi</taxon>
        <taxon>Dikarya</taxon>
        <taxon>Basidiomycota</taxon>
        <taxon>Agaricomycotina</taxon>
        <taxon>Agaricomycetes</taxon>
        <taxon>Polyporales</taxon>
        <taxon>Phanerochaetaceae</taxon>
        <taxon>Phanerochaete</taxon>
    </lineage>
</organism>
<evidence type="ECO:0000313" key="2">
    <source>
        <dbReference type="EMBL" id="GJE84399.1"/>
    </source>
</evidence>
<dbReference type="EMBL" id="BPQB01000001">
    <property type="protein sequence ID" value="GJE84399.1"/>
    <property type="molecule type" value="Genomic_DNA"/>
</dbReference>
<feature type="compositionally biased region" description="Polar residues" evidence="1">
    <location>
        <begin position="43"/>
        <end position="62"/>
    </location>
</feature>
<comment type="caution">
    <text evidence="2">The sequence shown here is derived from an EMBL/GenBank/DDBJ whole genome shotgun (WGS) entry which is preliminary data.</text>
</comment>
<proteinExistence type="predicted"/>
<reference evidence="2 3" key="1">
    <citation type="submission" date="2021-08" db="EMBL/GenBank/DDBJ databases">
        <title>Draft Genome Sequence of Phanerochaete sordida strain YK-624.</title>
        <authorList>
            <person name="Mori T."/>
            <person name="Dohra H."/>
            <person name="Suzuki T."/>
            <person name="Kawagishi H."/>
            <person name="Hirai H."/>
        </authorList>
    </citation>
    <scope>NUCLEOTIDE SEQUENCE [LARGE SCALE GENOMIC DNA]</scope>
    <source>
        <strain evidence="2 3">YK-624</strain>
    </source>
</reference>
<protein>
    <submittedName>
        <fullName evidence="2">Uncharacterized protein</fullName>
    </submittedName>
</protein>
<feature type="region of interest" description="Disordered" evidence="1">
    <location>
        <begin position="1"/>
        <end position="69"/>
    </location>
</feature>
<sequence>MGGPHVAPPGISTSGRAARSEHDRSSTLVLPSRPCRPYPRPSALSQPCYATQNIPPHNNPRTSPVALPG</sequence>
<keyword evidence="3" id="KW-1185">Reference proteome</keyword>
<evidence type="ECO:0000256" key="1">
    <source>
        <dbReference type="SAM" id="MobiDB-lite"/>
    </source>
</evidence>
<gene>
    <name evidence="2" type="ORF">PsYK624_004750</name>
</gene>